<comment type="similarity">
    <text evidence="2">Belongs to the SLX9 family.</text>
</comment>
<feature type="compositionally biased region" description="Polar residues" evidence="4">
    <location>
        <begin position="112"/>
        <end position="126"/>
    </location>
</feature>
<dbReference type="GO" id="GO:0030686">
    <property type="term" value="C:90S preribosome"/>
    <property type="evidence" value="ECO:0007669"/>
    <property type="project" value="InterPro"/>
</dbReference>
<dbReference type="Pfam" id="PF15341">
    <property type="entry name" value="SLX9"/>
    <property type="match status" value="1"/>
</dbReference>
<feature type="region of interest" description="Disordered" evidence="4">
    <location>
        <begin position="111"/>
        <end position="160"/>
    </location>
</feature>
<proteinExistence type="inferred from homology"/>
<protein>
    <submittedName>
        <fullName evidence="5">Ribosome biogenesis protein Slx9-like</fullName>
    </submittedName>
</protein>
<keyword evidence="6" id="KW-1185">Reference proteome</keyword>
<evidence type="ECO:0000313" key="6">
    <source>
        <dbReference type="Proteomes" id="UP001370490"/>
    </source>
</evidence>
<dbReference type="GO" id="GO:0030688">
    <property type="term" value="C:preribosome, small subunit precursor"/>
    <property type="evidence" value="ECO:0007669"/>
    <property type="project" value="InterPro"/>
</dbReference>
<dbReference type="PANTHER" id="PTHR31109:SF2">
    <property type="entry name" value="RIBOSOME BIOGENESIS PROTEIN SLX9 HOMOLOG"/>
    <property type="match status" value="1"/>
</dbReference>
<sequence length="160" mass="18327">MGKTSIRSGLSKHADRKFEKKLQFYAKVRDTLSTLSATKAINKKKKLRTRQKKLKAYDFTSLSEFLPELKAPRQQTTEEANFKLKPKSQGKLIEKESRRLKMVLNHAAFQSDPLSTIHQHLQSTQPAVEEKPRNKSSKNAKKKKGKKKSEATPISESMEM</sequence>
<comment type="subcellular location">
    <subcellularLocation>
        <location evidence="1">Nucleus</location>
        <location evidence="1">Nucleolus</location>
    </subcellularLocation>
</comment>
<name>A0AAN8UJ67_9MAGN</name>
<dbReference type="InterPro" id="IPR028160">
    <property type="entry name" value="Slx9-like"/>
</dbReference>
<evidence type="ECO:0000256" key="1">
    <source>
        <dbReference type="ARBA" id="ARBA00004604"/>
    </source>
</evidence>
<evidence type="ECO:0000256" key="4">
    <source>
        <dbReference type="SAM" id="MobiDB-lite"/>
    </source>
</evidence>
<comment type="caution">
    <text evidence="5">The sequence shown here is derived from an EMBL/GenBank/DDBJ whole genome shotgun (WGS) entry which is preliminary data.</text>
</comment>
<keyword evidence="3" id="KW-0539">Nucleus</keyword>
<dbReference type="EMBL" id="JBAMMX010000024">
    <property type="protein sequence ID" value="KAK6916405.1"/>
    <property type="molecule type" value="Genomic_DNA"/>
</dbReference>
<gene>
    <name evidence="5" type="ORF">RJ641_019266</name>
</gene>
<feature type="compositionally biased region" description="Basic residues" evidence="4">
    <location>
        <begin position="134"/>
        <end position="147"/>
    </location>
</feature>
<dbReference type="AlphaFoldDB" id="A0AAN8UJ67"/>
<dbReference type="GO" id="GO:0005730">
    <property type="term" value="C:nucleolus"/>
    <property type="evidence" value="ECO:0007669"/>
    <property type="project" value="UniProtKB-SubCell"/>
</dbReference>
<evidence type="ECO:0000256" key="3">
    <source>
        <dbReference type="ARBA" id="ARBA00023242"/>
    </source>
</evidence>
<organism evidence="5 6">
    <name type="scientific">Dillenia turbinata</name>
    <dbReference type="NCBI Taxonomy" id="194707"/>
    <lineage>
        <taxon>Eukaryota</taxon>
        <taxon>Viridiplantae</taxon>
        <taxon>Streptophyta</taxon>
        <taxon>Embryophyta</taxon>
        <taxon>Tracheophyta</taxon>
        <taxon>Spermatophyta</taxon>
        <taxon>Magnoliopsida</taxon>
        <taxon>eudicotyledons</taxon>
        <taxon>Gunneridae</taxon>
        <taxon>Pentapetalae</taxon>
        <taxon>Dilleniales</taxon>
        <taxon>Dilleniaceae</taxon>
        <taxon>Dillenia</taxon>
    </lineage>
</organism>
<dbReference type="Proteomes" id="UP001370490">
    <property type="component" value="Unassembled WGS sequence"/>
</dbReference>
<dbReference type="PANTHER" id="PTHR31109">
    <property type="entry name" value="PROTEIN FAM207A"/>
    <property type="match status" value="1"/>
</dbReference>
<reference evidence="5 6" key="1">
    <citation type="submission" date="2023-12" db="EMBL/GenBank/DDBJ databases">
        <title>A high-quality genome assembly for Dillenia turbinata (Dilleniales).</title>
        <authorList>
            <person name="Chanderbali A."/>
        </authorList>
    </citation>
    <scope>NUCLEOTIDE SEQUENCE [LARGE SCALE GENOMIC DNA]</scope>
    <source>
        <strain evidence="5">LSX21</strain>
        <tissue evidence="5">Leaf</tissue>
    </source>
</reference>
<evidence type="ECO:0000256" key="2">
    <source>
        <dbReference type="ARBA" id="ARBA00011022"/>
    </source>
</evidence>
<evidence type="ECO:0000313" key="5">
    <source>
        <dbReference type="EMBL" id="KAK6916405.1"/>
    </source>
</evidence>
<dbReference type="GO" id="GO:0000462">
    <property type="term" value="P:maturation of SSU-rRNA from tricistronic rRNA transcript (SSU-rRNA, 5.8S rRNA, LSU-rRNA)"/>
    <property type="evidence" value="ECO:0007669"/>
    <property type="project" value="InterPro"/>
</dbReference>
<accession>A0AAN8UJ67</accession>